<dbReference type="InterPro" id="IPR045167">
    <property type="entry name" value="Hobbit"/>
</dbReference>
<feature type="compositionally biased region" description="Low complexity" evidence="1">
    <location>
        <begin position="929"/>
        <end position="949"/>
    </location>
</feature>
<feature type="region of interest" description="Disordered" evidence="1">
    <location>
        <begin position="1555"/>
        <end position="1579"/>
    </location>
</feature>
<evidence type="ECO:0000313" key="3">
    <source>
        <dbReference type="EMBL" id="KAK9806264.1"/>
    </source>
</evidence>
<comment type="caution">
    <text evidence="3">The sequence shown here is derived from an EMBL/GenBank/DDBJ whole genome shotgun (WGS) entry which is preliminary data.</text>
</comment>
<name>A0AAW1PER1_9CHLO</name>
<dbReference type="EMBL" id="JALJOR010000014">
    <property type="protein sequence ID" value="KAK9806264.1"/>
    <property type="molecule type" value="Genomic_DNA"/>
</dbReference>
<evidence type="ECO:0000313" key="4">
    <source>
        <dbReference type="Proteomes" id="UP001489004"/>
    </source>
</evidence>
<dbReference type="PANTHER" id="PTHR15678">
    <property type="entry name" value="ANTIGEN MLAA-22-RELATED"/>
    <property type="match status" value="1"/>
</dbReference>
<keyword evidence="4" id="KW-1185">Reference proteome</keyword>
<feature type="compositionally biased region" description="Polar residues" evidence="1">
    <location>
        <begin position="1646"/>
        <end position="1664"/>
    </location>
</feature>
<organism evidence="3 4">
    <name type="scientific">[Myrmecia] bisecta</name>
    <dbReference type="NCBI Taxonomy" id="41462"/>
    <lineage>
        <taxon>Eukaryota</taxon>
        <taxon>Viridiplantae</taxon>
        <taxon>Chlorophyta</taxon>
        <taxon>core chlorophytes</taxon>
        <taxon>Trebouxiophyceae</taxon>
        <taxon>Trebouxiales</taxon>
        <taxon>Trebouxiaceae</taxon>
        <taxon>Myrmecia</taxon>
    </lineage>
</organism>
<dbReference type="PANTHER" id="PTHR15678:SF6">
    <property type="entry name" value="BRIDGE-LIKE LIPID TRANSFER PROTEIN FAMILY MEMBER 2"/>
    <property type="match status" value="1"/>
</dbReference>
<evidence type="ECO:0000256" key="1">
    <source>
        <dbReference type="SAM" id="MobiDB-lite"/>
    </source>
</evidence>
<feature type="compositionally biased region" description="Low complexity" evidence="1">
    <location>
        <begin position="1986"/>
        <end position="1997"/>
    </location>
</feature>
<feature type="domain" description="FMP27/BLTP2/Hobbit GFWDK motif-containing RBG unit" evidence="2">
    <location>
        <begin position="326"/>
        <end position="463"/>
    </location>
</feature>
<dbReference type="SMART" id="SM01214">
    <property type="entry name" value="Fmp27_GFWDK"/>
    <property type="match status" value="1"/>
</dbReference>
<feature type="region of interest" description="Disordered" evidence="1">
    <location>
        <begin position="27"/>
        <end position="55"/>
    </location>
</feature>
<feature type="region of interest" description="Disordered" evidence="1">
    <location>
        <begin position="88"/>
        <end position="108"/>
    </location>
</feature>
<feature type="compositionally biased region" description="Polar residues" evidence="1">
    <location>
        <begin position="92"/>
        <end position="101"/>
    </location>
</feature>
<feature type="region of interest" description="Disordered" evidence="1">
    <location>
        <begin position="1591"/>
        <end position="1689"/>
    </location>
</feature>
<evidence type="ECO:0000259" key="2">
    <source>
        <dbReference type="SMART" id="SM01214"/>
    </source>
</evidence>
<feature type="compositionally biased region" description="Pro residues" evidence="1">
    <location>
        <begin position="876"/>
        <end position="886"/>
    </location>
</feature>
<feature type="compositionally biased region" description="Acidic residues" evidence="1">
    <location>
        <begin position="950"/>
        <end position="961"/>
    </location>
</feature>
<feature type="region of interest" description="Disordered" evidence="1">
    <location>
        <begin position="1177"/>
        <end position="1218"/>
    </location>
</feature>
<feature type="region of interest" description="Disordered" evidence="1">
    <location>
        <begin position="870"/>
        <end position="994"/>
    </location>
</feature>
<feature type="region of interest" description="Disordered" evidence="1">
    <location>
        <begin position="1822"/>
        <end position="2100"/>
    </location>
</feature>
<feature type="compositionally biased region" description="Low complexity" evidence="1">
    <location>
        <begin position="1177"/>
        <end position="1186"/>
    </location>
</feature>
<dbReference type="InterPro" id="IPR019441">
    <property type="entry name" value="FMP27/BLTP2/Hobbit_GFWDK_RBG"/>
</dbReference>
<feature type="compositionally biased region" description="Low complexity" evidence="1">
    <location>
        <begin position="1865"/>
        <end position="1876"/>
    </location>
</feature>
<dbReference type="Pfam" id="PF10344">
    <property type="entry name" value="Hobbit"/>
    <property type="match status" value="2"/>
</dbReference>
<feature type="compositionally biased region" description="Low complexity" evidence="1">
    <location>
        <begin position="1608"/>
        <end position="1627"/>
    </location>
</feature>
<feature type="compositionally biased region" description="Low complexity" evidence="1">
    <location>
        <begin position="29"/>
        <end position="44"/>
    </location>
</feature>
<dbReference type="Proteomes" id="UP001489004">
    <property type="component" value="Unassembled WGS sequence"/>
</dbReference>
<protein>
    <recommendedName>
        <fullName evidence="2">FMP27/BLTP2/Hobbit GFWDK motif-containing RBG unit domain-containing protein</fullName>
    </recommendedName>
</protein>
<sequence length="2144" mass="227017">MPEGPVAVEAKVLTRGFHVQVRQTHGPLAAGSASSGGKSSGSEFSSRKPPLYHASSKTWASGDSFASSRTGASHDSLISAAEVVSEAPLSPRSGSLGNATVSPEARRKAAYDPGTAERFCELWAKAFEDAMMAHIRPLLPAKRPKTAAGAASKNKGSGPIELRLALKGGLIKMEHHPMEAWLGVHAPLLRNAVTQVSMWDRVLAAVEIPENRPDSLDLQQGLKWNPKLQARAAVARETARAYVAKADRASSDQERGTKTGALMHVSIEGGDAIFVICGSSEASQRATLAHIAAVDPPSQGVPMRQLHKIHLDVALGPAAVYFAGCTTPLASIQAGTLSGILAVGRQVTAPPQLYSRPIRVGRQRDVDIRVTVKGSRALVKVYTDLQVVAEQVSACYGIGMEATIAMLAQAGKRCSPTDPDTTRPKVPTLPWWDLMRFVWRGKLDLRARDFEFIMAATPQADVTSTTERLQVNASQLRVHLGYGGQIKLMANGASASAYSAAGTDQPAGTLFMLPLVDFPTAQLVISSTWHLPDGRSPDDHHIFPLDPPQEELQGPVDVVALHKTDSISMRMEATFGNAATVATAAGDVSVGDPWATAAAVAVGGGDTSSAALVYLGDHQIMFMKKLIDLLTYPAAYLRMVAKRGTFFTRLDPKRPATGSLPKLLREFDIAVTATPLDVVHYTVDLEDPSCGICITAKEVTFTSSMLTNYPAPRPVTPGMSAIAVKRQLARTTTITLALDVAGSDLRVHWGDVLPPERFRADSKDKLVQLLETQSSAGSQAAAPAASSTLRRMFGGPLQDGFIISVELLTVHQTKSDPRTAREDGVVHLDKPLKVVIQDCRMLIDIDARNAIWGALAHLGTAFAAPLRLPSKQQPAPEAPPVAPQTPSPGSVGFSTPSMKRRSSVDGRRKSKQRMRPSPAPSSELETGGDLLQILLQQKAQAEQAAAASESDSDYESGDEEAAGSPRAEHDIHSRMPGTLGDVAASPHAAPDHQDGTVKEALHADNFAEASQEKAGDGLSPSSRAALVKFEVEVVRLQVNLPCSQASQEKAGDGLSPASRAAVVKFEVEVVHLQVNLQAEVSAGRFLLAAEKGQLVGRHLPDLMQNLTTLNLDQVQAHVAQTDIDPDADTAWLRIQQDTLLPSPGGGVSLRRVANPFRLQLSIAKTSSSAAHAAAAGSDASAAGTSTPLRAPPGAGMSASLGPGAGSPEHRTIAGSSGNEIQLTVPEINVTLDSKEFEILTDVISNVGVSPGPEVTGVGRELALMSEAESEEVESARDTFVSLSRYCKTLEAEALIVRAGLGTRVQRTSSGRRRFRLPPRASSSMSRIGQVEKLQVLDLAAALEEVGNVQTALTDHFRALVTSMSPAPATGASARGPQLMLRWGEEQVVGAKLSLDGARSALLDLKAIARKQQEAANASRFTLELPSITWALCHERMPFVELELVGIMLDNFRNKDHSGSSKLIIQRIDVRDAQGQLATTPGTEEGAILSTWNPDASWERDALLRVYAVVGVPTPTHSIYEHVDVMVHPLGVHLTEGVANTCWEYFFPKEDATTKRQEKWVKSVQPTSLSKHTRNKSAGGSWLALSDAADVGSPLSTAQSPPSAGPGDLGPSPAALSSSPAGLRGSPLATHKRHQSWDSSLAFEMARNSSGAEHQASTSDGASQGSGAGPSLLRTLHRKSSSVGTDEDYPQAAATAAATAATAASRRVKRKAGPAPQRKLLFVHVRLNRVHCRVTYKGYPLSFTDFKVLLDNRVYENLEGRWRDLFNRIKWDTIKSVLKSVAGLQGRKFKELLPSYMREDSSDGDKKGSGALSWITGLAKKKKAAAGDEPAENPEAEKARQKQRMLFGQQHFRPKASKSDRAATLDPSAAADAPAGGAPSGSGEEDSDTTQASHHTGLKAGVERAERFLGNLFGGLRSHEGSPASSPRKASTAGAAQPSSATKVDPSGEEGHSDLMDLLGIPKASSGAPQDPFPASDTTLLPARAISGSLPPAPSGSLDRLSSTGSRIELSESDTRRRSGSLPDAALGGLARLSSTGQQESVRPLHSRTESVLVEPADPSPPDLLHSNLGSIPMEPAGPGVPSPQDLLQPRTGPVVGDPAVPAVLSTQKPQQDWRSAAEHVRAVLSGNIAAAESAVSEDMGGGAQ</sequence>
<reference evidence="3 4" key="1">
    <citation type="journal article" date="2024" name="Nat. Commun.">
        <title>Phylogenomics reveals the evolutionary origins of lichenization in chlorophyte algae.</title>
        <authorList>
            <person name="Puginier C."/>
            <person name="Libourel C."/>
            <person name="Otte J."/>
            <person name="Skaloud P."/>
            <person name="Haon M."/>
            <person name="Grisel S."/>
            <person name="Petersen M."/>
            <person name="Berrin J.G."/>
            <person name="Delaux P.M."/>
            <person name="Dal Grande F."/>
            <person name="Keller J."/>
        </authorList>
    </citation>
    <scope>NUCLEOTIDE SEQUENCE [LARGE SCALE GENOMIC DNA]</scope>
    <source>
        <strain evidence="3 4">SAG 2043</strain>
    </source>
</reference>
<gene>
    <name evidence="3" type="ORF">WJX72_007766</name>
</gene>
<proteinExistence type="predicted"/>
<accession>A0AAW1PER1</accession>